<feature type="binding site" evidence="6">
    <location>
        <begin position="145"/>
        <end position="146"/>
    </location>
    <ligand>
        <name>NAD(+)</name>
        <dbReference type="ChEBI" id="CHEBI:57540"/>
    </ligand>
</feature>
<dbReference type="Pfam" id="PF01513">
    <property type="entry name" value="NAD_kinase"/>
    <property type="match status" value="1"/>
</dbReference>
<comment type="function">
    <text evidence="6">Involved in the regulation of the intracellular balance of NAD and NADP, and is a key enzyme in the biosynthesis of NADP. Catalyzes specifically the phosphorylation on 2'-hydroxyl of the adenosine moiety of NAD to yield NADP.</text>
</comment>
<comment type="caution">
    <text evidence="8">The sequence shown here is derived from an EMBL/GenBank/DDBJ whole genome shotgun (WGS) entry which is preliminary data.</text>
</comment>
<comment type="similarity">
    <text evidence="6">Belongs to the NAD kinase family.</text>
</comment>
<evidence type="ECO:0000256" key="1">
    <source>
        <dbReference type="ARBA" id="ARBA00022679"/>
    </source>
</evidence>
<keyword evidence="6" id="KW-0963">Cytoplasm</keyword>
<dbReference type="RefSeq" id="WP_059425162.1">
    <property type="nucleotide sequence ID" value="NZ_CP040464.1"/>
</dbReference>
<dbReference type="GO" id="GO:0019674">
    <property type="term" value="P:NAD+ metabolic process"/>
    <property type="evidence" value="ECO:0007669"/>
    <property type="project" value="InterPro"/>
</dbReference>
<dbReference type="Proteomes" id="UP000052245">
    <property type="component" value="Unassembled WGS sequence"/>
</dbReference>
<dbReference type="EC" id="2.7.1.23" evidence="6"/>
<evidence type="ECO:0000256" key="6">
    <source>
        <dbReference type="HAMAP-Rule" id="MF_00361"/>
    </source>
</evidence>
<dbReference type="Pfam" id="PF20143">
    <property type="entry name" value="NAD_kinase_C"/>
    <property type="match status" value="1"/>
</dbReference>
<feature type="binding site" evidence="6">
    <location>
        <position position="242"/>
    </location>
    <ligand>
        <name>NAD(+)</name>
        <dbReference type="ChEBI" id="CHEBI:57540"/>
    </ligand>
</feature>
<evidence type="ECO:0000256" key="3">
    <source>
        <dbReference type="ARBA" id="ARBA00022857"/>
    </source>
</evidence>
<feature type="binding site" evidence="6">
    <location>
        <begin position="72"/>
        <end position="73"/>
    </location>
    <ligand>
        <name>NAD(+)</name>
        <dbReference type="ChEBI" id="CHEBI:57540"/>
    </ligand>
</feature>
<comment type="catalytic activity">
    <reaction evidence="5 6">
        <text>NAD(+) + ATP = ADP + NADP(+) + H(+)</text>
        <dbReference type="Rhea" id="RHEA:18629"/>
        <dbReference type="ChEBI" id="CHEBI:15378"/>
        <dbReference type="ChEBI" id="CHEBI:30616"/>
        <dbReference type="ChEBI" id="CHEBI:57540"/>
        <dbReference type="ChEBI" id="CHEBI:58349"/>
        <dbReference type="ChEBI" id="CHEBI:456216"/>
        <dbReference type="EC" id="2.7.1.23"/>
    </reaction>
</comment>
<dbReference type="GO" id="GO:0006741">
    <property type="term" value="P:NADP+ biosynthetic process"/>
    <property type="evidence" value="ECO:0007669"/>
    <property type="project" value="UniProtKB-UniRule"/>
</dbReference>
<dbReference type="InterPro" id="IPR002504">
    <property type="entry name" value="NADK"/>
</dbReference>
<keyword evidence="1 6" id="KW-0808">Transferase</keyword>
<dbReference type="InterPro" id="IPR017438">
    <property type="entry name" value="ATP-NAD_kinase_N"/>
</dbReference>
<keyword evidence="3 6" id="KW-0521">NADP</keyword>
<feature type="binding site" evidence="6">
    <location>
        <position position="175"/>
    </location>
    <ligand>
        <name>NAD(+)</name>
        <dbReference type="ChEBI" id="CHEBI:57540"/>
    </ligand>
</feature>
<organism evidence="8 12">
    <name type="scientific">Campylobacter hyointestinalis subsp. hyointestinalis</name>
    <dbReference type="NCBI Taxonomy" id="91352"/>
    <lineage>
        <taxon>Bacteria</taxon>
        <taxon>Pseudomonadati</taxon>
        <taxon>Campylobacterota</taxon>
        <taxon>Epsilonproteobacteria</taxon>
        <taxon>Campylobacterales</taxon>
        <taxon>Campylobacteraceae</taxon>
        <taxon>Campylobacter</taxon>
    </lineage>
</organism>
<accession>A0A0S4RJY4</accession>
<keyword evidence="6" id="KW-0067">ATP-binding</keyword>
<evidence type="ECO:0000313" key="9">
    <source>
        <dbReference type="EMBL" id="CUU78826.1"/>
    </source>
</evidence>
<dbReference type="EMBL" id="FAVB01000001">
    <property type="protein sequence ID" value="CUU74422.1"/>
    <property type="molecule type" value="Genomic_DNA"/>
</dbReference>
<dbReference type="AlphaFoldDB" id="A0A2S5J770"/>
<dbReference type="Gene3D" id="3.40.50.10330">
    <property type="entry name" value="Probable inorganic polyphosphate/atp-NAD kinase, domain 1"/>
    <property type="match status" value="1"/>
</dbReference>
<dbReference type="Proteomes" id="UP000052257">
    <property type="component" value="Unassembled WGS sequence"/>
</dbReference>
<name>A0A2S5J770_CAMHY</name>
<evidence type="ECO:0000313" key="12">
    <source>
        <dbReference type="Proteomes" id="UP000052257"/>
    </source>
</evidence>
<feature type="binding site" evidence="6">
    <location>
        <begin position="186"/>
        <end position="191"/>
    </location>
    <ligand>
        <name>NAD(+)</name>
        <dbReference type="ChEBI" id="CHEBI:57540"/>
    </ligand>
</feature>
<evidence type="ECO:0000313" key="11">
    <source>
        <dbReference type="Proteomes" id="UP000052245"/>
    </source>
</evidence>
<evidence type="ECO:0000313" key="8">
    <source>
        <dbReference type="EMBL" id="CUU75144.1"/>
    </source>
</evidence>
<dbReference type="SUPFAM" id="SSF111331">
    <property type="entry name" value="NAD kinase/diacylglycerol kinase-like"/>
    <property type="match status" value="1"/>
</dbReference>
<comment type="subcellular location">
    <subcellularLocation>
        <location evidence="6">Cytoplasm</location>
    </subcellularLocation>
</comment>
<evidence type="ECO:0000313" key="7">
    <source>
        <dbReference type="EMBL" id="CUU74422.1"/>
    </source>
</evidence>
<dbReference type="EMBL" id="FAUW01000002">
    <property type="protein sequence ID" value="CUU75144.1"/>
    <property type="molecule type" value="Genomic_DNA"/>
</dbReference>
<dbReference type="GO" id="GO:0046872">
    <property type="term" value="F:metal ion binding"/>
    <property type="evidence" value="ECO:0007669"/>
    <property type="project" value="UniProtKB-UniRule"/>
</dbReference>
<gene>
    <name evidence="8" type="primary">pnk</name>
    <name evidence="6" type="synonym">nadK</name>
    <name evidence="7" type="ORF">ERS686654_00606</name>
    <name evidence="8" type="ORF">ERS739220_00617</name>
    <name evidence="9" type="ORF">ERS739223_00793</name>
</gene>
<feature type="active site" description="Proton acceptor" evidence="6">
    <location>
        <position position="72"/>
    </location>
</feature>
<protein>
    <recommendedName>
        <fullName evidence="6">NAD kinase</fullName>
        <ecNumber evidence="6">2.7.1.23</ecNumber>
    </recommendedName>
    <alternativeName>
        <fullName evidence="6">ATP-dependent NAD kinase</fullName>
    </alternativeName>
</protein>
<keyword evidence="6" id="KW-0547">Nucleotide-binding</keyword>
<dbReference type="Gene3D" id="2.60.200.30">
    <property type="entry name" value="Probable inorganic polyphosphate/atp-NAD kinase, domain 2"/>
    <property type="match status" value="1"/>
</dbReference>
<dbReference type="Proteomes" id="UP000052237">
    <property type="component" value="Unassembled WGS sequence"/>
</dbReference>
<reference evidence="10 11" key="1">
    <citation type="submission" date="2015-11" db="EMBL/GenBank/DDBJ databases">
        <authorList>
            <consortium name="Pathogen Informatics"/>
        </authorList>
    </citation>
    <scope>NUCLEOTIDE SEQUENCE [LARGE SCALE GENOMIC DNA]</scope>
    <source>
        <strain evidence="7 10">006A-0059</strain>
        <strain evidence="8 12">006A-0191</strain>
        <strain evidence="9 11">007A-0283</strain>
    </source>
</reference>
<dbReference type="InterPro" id="IPR016064">
    <property type="entry name" value="NAD/diacylglycerol_kinase_sf"/>
</dbReference>
<evidence type="ECO:0000256" key="2">
    <source>
        <dbReference type="ARBA" id="ARBA00022777"/>
    </source>
</evidence>
<dbReference type="GO" id="GO:0051287">
    <property type="term" value="F:NAD binding"/>
    <property type="evidence" value="ECO:0007669"/>
    <property type="project" value="UniProtKB-ARBA"/>
</dbReference>
<dbReference type="GO" id="GO:0003951">
    <property type="term" value="F:NAD+ kinase activity"/>
    <property type="evidence" value="ECO:0007669"/>
    <property type="project" value="UniProtKB-UniRule"/>
</dbReference>
<keyword evidence="4 6" id="KW-0520">NAD</keyword>
<evidence type="ECO:0000313" key="10">
    <source>
        <dbReference type="Proteomes" id="UP000052237"/>
    </source>
</evidence>
<dbReference type="PANTHER" id="PTHR20275:SF0">
    <property type="entry name" value="NAD KINASE"/>
    <property type="match status" value="1"/>
</dbReference>
<dbReference type="EMBL" id="FAVC01000001">
    <property type="protein sequence ID" value="CUU78826.1"/>
    <property type="molecule type" value="Genomic_DNA"/>
</dbReference>
<accession>A0A2S5J770</accession>
<comment type="cofactor">
    <cofactor evidence="6">
        <name>a divalent metal cation</name>
        <dbReference type="ChEBI" id="CHEBI:60240"/>
    </cofactor>
</comment>
<keyword evidence="10" id="KW-1185">Reference proteome</keyword>
<dbReference type="PANTHER" id="PTHR20275">
    <property type="entry name" value="NAD KINASE"/>
    <property type="match status" value="1"/>
</dbReference>
<proteinExistence type="inferred from homology"/>
<dbReference type="GO" id="GO:0005524">
    <property type="term" value="F:ATP binding"/>
    <property type="evidence" value="ECO:0007669"/>
    <property type="project" value="UniProtKB-KW"/>
</dbReference>
<evidence type="ECO:0000256" key="5">
    <source>
        <dbReference type="ARBA" id="ARBA00047925"/>
    </source>
</evidence>
<dbReference type="InterPro" id="IPR017437">
    <property type="entry name" value="ATP-NAD_kinase_PpnK-typ_C"/>
</dbReference>
<dbReference type="GO" id="GO:0005737">
    <property type="term" value="C:cytoplasm"/>
    <property type="evidence" value="ECO:0007669"/>
    <property type="project" value="UniProtKB-SubCell"/>
</dbReference>
<comment type="caution">
    <text evidence="6">Lacks conserved residue(s) required for the propagation of feature annotation.</text>
</comment>
<keyword evidence="2 6" id="KW-0418">Kinase</keyword>
<sequence>MTEIHKNLKTIGISTRNALEQKQAIEIIEKILNDYGIEIALESRVAKELGLTGYSFEELVKKAPLIISIGGDGNFIGTCRKCANSNTYVFGVHTGHLGFLTDVTLEDFKGFISEFLKGNYTVERPCMLEAKFKKDGKITKKFAFNDVVLMRRKIDSTSHIEAFLNDEHFNSYYGDGVIVSSAMGSTAYNMSAGGAIIYPLCEVFSLTPVCSHSLTQRPLILPKEFKVEFKSEDDVVVLIDGQDRSDLKNYSSVEIGISDVWVNLVRHKSRDYFGVLKQKLRWGHNDK</sequence>
<dbReference type="NCBIfam" id="NF010679">
    <property type="entry name" value="PRK14077.1"/>
    <property type="match status" value="1"/>
</dbReference>
<evidence type="ECO:0000256" key="4">
    <source>
        <dbReference type="ARBA" id="ARBA00023027"/>
    </source>
</evidence>
<dbReference type="HAMAP" id="MF_00361">
    <property type="entry name" value="NAD_kinase"/>
    <property type="match status" value="1"/>
</dbReference>